<feature type="compositionally biased region" description="Basic residues" evidence="1">
    <location>
        <begin position="216"/>
        <end position="226"/>
    </location>
</feature>
<evidence type="ECO:0000313" key="3">
    <source>
        <dbReference type="EMBL" id="VDK87008.1"/>
    </source>
</evidence>
<evidence type="ECO:0000313" key="4">
    <source>
        <dbReference type="Proteomes" id="UP000277928"/>
    </source>
</evidence>
<gene>
    <name evidence="3" type="ORF">NLS_LOCUS7930</name>
</gene>
<feature type="region of interest" description="Disordered" evidence="1">
    <location>
        <begin position="143"/>
        <end position="265"/>
    </location>
</feature>
<evidence type="ECO:0000256" key="1">
    <source>
        <dbReference type="SAM" id="MobiDB-lite"/>
    </source>
</evidence>
<keyword evidence="4" id="KW-1185">Reference proteome</keyword>
<sequence>MLLKVCFFITIISDLSYSLRLSRSAAWHAIPKRDKVRNEHSISWGDWSDGHDSGYVIKKDGHQAKNSAAFNHAVNEEAEQHALKSAAGIGKHASAAAEKGASKHVDQARIHGKDVKAKTFGFFDYQYKQPEYHVEQFYTDEKHRQKTGADRSHHSLKDHESDVHAASGWDKHGKGYHNDANGLRTHEQEGGFHHGWASNIRKGYEDEDGKDYSKGHGAHKGHHHHTTVPETPSLPPHHHHHHHGHHDEWTAPHEHGYEHGSDSWSSPAEWGKWHHGWEHGLD</sequence>
<feature type="signal peptide" evidence="2">
    <location>
        <begin position="1"/>
        <end position="18"/>
    </location>
</feature>
<feature type="compositionally biased region" description="Basic and acidic residues" evidence="1">
    <location>
        <begin position="143"/>
        <end position="177"/>
    </location>
</feature>
<dbReference type="AlphaFoldDB" id="A0A3P6V4B0"/>
<organism evidence="3 4">
    <name type="scientific">Litomosoides sigmodontis</name>
    <name type="common">Filarial nematode worm</name>
    <dbReference type="NCBI Taxonomy" id="42156"/>
    <lineage>
        <taxon>Eukaryota</taxon>
        <taxon>Metazoa</taxon>
        <taxon>Ecdysozoa</taxon>
        <taxon>Nematoda</taxon>
        <taxon>Chromadorea</taxon>
        <taxon>Rhabditida</taxon>
        <taxon>Spirurina</taxon>
        <taxon>Spiruromorpha</taxon>
        <taxon>Filarioidea</taxon>
        <taxon>Onchocercidae</taxon>
        <taxon>Litomosoides</taxon>
    </lineage>
</organism>
<dbReference type="STRING" id="42156.A0A3P6V4B0"/>
<accession>A0A3P6V4B0</accession>
<keyword evidence="2" id="KW-0732">Signal</keyword>
<name>A0A3P6V4B0_LITSI</name>
<feature type="chain" id="PRO_5017952797" evidence="2">
    <location>
        <begin position="19"/>
        <end position="282"/>
    </location>
</feature>
<feature type="compositionally biased region" description="Basic and acidic residues" evidence="1">
    <location>
        <begin position="245"/>
        <end position="261"/>
    </location>
</feature>
<reference evidence="3 4" key="1">
    <citation type="submission" date="2018-08" db="EMBL/GenBank/DDBJ databases">
        <authorList>
            <person name="Laetsch R D."/>
            <person name="Stevens L."/>
            <person name="Kumar S."/>
            <person name="Blaxter L. M."/>
        </authorList>
    </citation>
    <scope>NUCLEOTIDE SEQUENCE [LARGE SCALE GENOMIC DNA]</scope>
</reference>
<protein>
    <submittedName>
        <fullName evidence="3">Uncharacterized protein</fullName>
    </submittedName>
</protein>
<dbReference type="Proteomes" id="UP000277928">
    <property type="component" value="Unassembled WGS sequence"/>
</dbReference>
<proteinExistence type="predicted"/>
<dbReference type="EMBL" id="UYRX01000905">
    <property type="protein sequence ID" value="VDK87008.1"/>
    <property type="molecule type" value="Genomic_DNA"/>
</dbReference>
<dbReference type="OrthoDB" id="5805706at2759"/>
<evidence type="ECO:0000256" key="2">
    <source>
        <dbReference type="SAM" id="SignalP"/>
    </source>
</evidence>